<dbReference type="Pfam" id="PF11672">
    <property type="entry name" value="DUF3268"/>
    <property type="match status" value="1"/>
</dbReference>
<dbReference type="InterPro" id="IPR021686">
    <property type="entry name" value="DUF3268"/>
</dbReference>
<reference evidence="1 2" key="1">
    <citation type="submission" date="2019-12" db="EMBL/GenBank/DDBJ databases">
        <title>Draft genome sequence of Pseudomonas otitidis recovered from a chicken carcass.</title>
        <authorList>
            <person name="Vieira T.R."/>
            <person name="Oliviera E.F.C."/>
            <person name="Silva N.M.V."/>
            <person name="Sambrano G.E."/>
            <person name="Cibulski S.P."/>
            <person name="Cardoso M.R.I."/>
        </authorList>
    </citation>
    <scope>NUCLEOTIDE SEQUENCE [LARGE SCALE GENOMIC DNA]</scope>
    <source>
        <strain evidence="1 2">25_K</strain>
    </source>
</reference>
<name>A0A7X3HD48_9GAMM</name>
<dbReference type="RefSeq" id="WP_160483085.1">
    <property type="nucleotide sequence ID" value="NZ_WTFN01000118.1"/>
</dbReference>
<sequence>MTIDPRAHSKTRIVPPEPLPLISRRALARVSNWLPPPEECPYCKRRVSLVRNDAIYGKTYGDWPYAYHCRPCDAMVGLHPGTDIPLGTLANRALRTARAKNKQLFYGMMKARGFTRSQAYEWLALQMGIPQGECHFGWFDLKRCEQAGEICKEVET</sequence>
<gene>
    <name evidence="1" type="ORF">GO594_27685</name>
</gene>
<evidence type="ECO:0000313" key="2">
    <source>
        <dbReference type="Proteomes" id="UP000461288"/>
    </source>
</evidence>
<organism evidence="1 2">
    <name type="scientific">Metapseudomonas otitidis</name>
    <dbReference type="NCBI Taxonomy" id="319939"/>
    <lineage>
        <taxon>Bacteria</taxon>
        <taxon>Pseudomonadati</taxon>
        <taxon>Pseudomonadota</taxon>
        <taxon>Gammaproteobacteria</taxon>
        <taxon>Pseudomonadales</taxon>
        <taxon>Pseudomonadaceae</taxon>
        <taxon>Metapseudomonas</taxon>
    </lineage>
</organism>
<dbReference type="Proteomes" id="UP000461288">
    <property type="component" value="Unassembled WGS sequence"/>
</dbReference>
<evidence type="ECO:0000313" key="1">
    <source>
        <dbReference type="EMBL" id="MWK59786.1"/>
    </source>
</evidence>
<comment type="caution">
    <text evidence="1">The sequence shown here is derived from an EMBL/GenBank/DDBJ whole genome shotgun (WGS) entry which is preliminary data.</text>
</comment>
<accession>A0A7X3HD48</accession>
<dbReference type="EMBL" id="WTFN01000118">
    <property type="protein sequence ID" value="MWK59786.1"/>
    <property type="molecule type" value="Genomic_DNA"/>
</dbReference>
<protein>
    <submittedName>
        <fullName evidence="1">Uncharacterized protein</fullName>
    </submittedName>
</protein>
<proteinExistence type="predicted"/>
<dbReference type="AlphaFoldDB" id="A0A7X3HD48"/>